<keyword evidence="3" id="KW-1185">Reference proteome</keyword>
<proteinExistence type="predicted"/>
<feature type="chain" id="PRO_5040164045" evidence="1">
    <location>
        <begin position="22"/>
        <end position="164"/>
    </location>
</feature>
<protein>
    <submittedName>
        <fullName evidence="2">895_t:CDS:1</fullName>
    </submittedName>
</protein>
<evidence type="ECO:0000313" key="2">
    <source>
        <dbReference type="EMBL" id="CAG8709019.1"/>
    </source>
</evidence>
<gene>
    <name evidence="2" type="ORF">DERYTH_LOCUS13460</name>
</gene>
<evidence type="ECO:0000313" key="3">
    <source>
        <dbReference type="Proteomes" id="UP000789405"/>
    </source>
</evidence>
<evidence type="ECO:0000256" key="1">
    <source>
        <dbReference type="SAM" id="SignalP"/>
    </source>
</evidence>
<organism evidence="2 3">
    <name type="scientific">Dentiscutata erythropus</name>
    <dbReference type="NCBI Taxonomy" id="1348616"/>
    <lineage>
        <taxon>Eukaryota</taxon>
        <taxon>Fungi</taxon>
        <taxon>Fungi incertae sedis</taxon>
        <taxon>Mucoromycota</taxon>
        <taxon>Glomeromycotina</taxon>
        <taxon>Glomeromycetes</taxon>
        <taxon>Diversisporales</taxon>
        <taxon>Gigasporaceae</taxon>
        <taxon>Dentiscutata</taxon>
    </lineage>
</organism>
<dbReference type="EMBL" id="CAJVPY010009468">
    <property type="protein sequence ID" value="CAG8709019.1"/>
    <property type="molecule type" value="Genomic_DNA"/>
</dbReference>
<sequence>MRTSTFLLLVIIFLTINIHYSIVEIQAFENSVEIYSPTQGWYPIGSDLCIKWSFIGYDGNTKAYVQLWRIPPGSNAKLVWNVSALLYFDNICFTVTSNWSENDTFYINVVPKNHPKQEFHSDTFMIYKTLTAAASLSAMPAATTYTTTLLIMVVSWQYYDTTKR</sequence>
<feature type="signal peptide" evidence="1">
    <location>
        <begin position="1"/>
        <end position="21"/>
    </location>
</feature>
<dbReference type="OrthoDB" id="2373752at2759"/>
<dbReference type="AlphaFoldDB" id="A0A9N9N714"/>
<reference evidence="2" key="1">
    <citation type="submission" date="2021-06" db="EMBL/GenBank/DDBJ databases">
        <authorList>
            <person name="Kallberg Y."/>
            <person name="Tangrot J."/>
            <person name="Rosling A."/>
        </authorList>
    </citation>
    <scope>NUCLEOTIDE SEQUENCE</scope>
    <source>
        <strain evidence="2">MA453B</strain>
    </source>
</reference>
<accession>A0A9N9N714</accession>
<name>A0A9N9N714_9GLOM</name>
<comment type="caution">
    <text evidence="2">The sequence shown here is derived from an EMBL/GenBank/DDBJ whole genome shotgun (WGS) entry which is preliminary data.</text>
</comment>
<dbReference type="Proteomes" id="UP000789405">
    <property type="component" value="Unassembled WGS sequence"/>
</dbReference>
<keyword evidence="1" id="KW-0732">Signal</keyword>